<name>A0A836LB71_9TRYP</name>
<keyword evidence="2" id="KW-1185">Reference proteome</keyword>
<protein>
    <submittedName>
        <fullName evidence="1">Uncharacterized protein</fullName>
    </submittedName>
</protein>
<dbReference type="AlphaFoldDB" id="A0A836LB71"/>
<comment type="caution">
    <text evidence="1">The sequence shown here is derived from an EMBL/GenBank/DDBJ whole genome shotgun (WGS) entry which is preliminary data.</text>
</comment>
<organism evidence="1 2">
    <name type="scientific">Porcisia hertigi</name>
    <dbReference type="NCBI Taxonomy" id="2761500"/>
    <lineage>
        <taxon>Eukaryota</taxon>
        <taxon>Discoba</taxon>
        <taxon>Euglenozoa</taxon>
        <taxon>Kinetoplastea</taxon>
        <taxon>Metakinetoplastina</taxon>
        <taxon>Trypanosomatida</taxon>
        <taxon>Trypanosomatidae</taxon>
        <taxon>Leishmaniinae</taxon>
        <taxon>Porcisia</taxon>
    </lineage>
</organism>
<dbReference type="OrthoDB" id="261305at2759"/>
<proteinExistence type="predicted"/>
<reference evidence="1 2" key="1">
    <citation type="submission" date="2021-02" db="EMBL/GenBank/DDBJ databases">
        <title>Porcisia hertigi Genome sequencing and assembly.</title>
        <authorList>
            <person name="Almutairi H."/>
            <person name="Gatherer D."/>
        </authorList>
    </citation>
    <scope>NUCLEOTIDE SEQUENCE [LARGE SCALE GENOMIC DNA]</scope>
    <source>
        <strain evidence="1 2">C119</strain>
    </source>
</reference>
<dbReference type="RefSeq" id="XP_067757489.1">
    <property type="nucleotide sequence ID" value="XM_067901126.1"/>
</dbReference>
<dbReference type="GeneID" id="94291203"/>
<accession>A0A836LB71</accession>
<sequence>MIESGGVLLRGIEGVKDGVTLQNSMEEIDYTLPTRFVATAKDLFDLRERCKRKSKAEKTLELLHTQCNKLKANKDTDAKAREHYLAQIQRRDDHEVKCRLLRAQFEDFFHGFMTRFSALLSEDMKGLTEKLHMLLSSLSYQIRNCKDNLSSNPAAFKTRDWMA</sequence>
<gene>
    <name evidence="1" type="ORF">JKF63_05157</name>
</gene>
<evidence type="ECO:0000313" key="1">
    <source>
        <dbReference type="EMBL" id="KAG5505821.1"/>
    </source>
</evidence>
<dbReference type="EMBL" id="JAFJZO010000021">
    <property type="protein sequence ID" value="KAG5505821.1"/>
    <property type="molecule type" value="Genomic_DNA"/>
</dbReference>
<evidence type="ECO:0000313" key="2">
    <source>
        <dbReference type="Proteomes" id="UP000674318"/>
    </source>
</evidence>
<dbReference type="KEGG" id="phet:94291203"/>
<dbReference type="Proteomes" id="UP000674318">
    <property type="component" value="Chromosome 21"/>
</dbReference>